<comment type="caution">
    <text evidence="3">The sequence shown here is derived from an EMBL/GenBank/DDBJ whole genome shotgun (WGS) entry which is preliminary data.</text>
</comment>
<reference evidence="4" key="1">
    <citation type="journal article" date="2019" name="Int. J. Syst. Evol. Microbiol.">
        <title>The Global Catalogue of Microorganisms (GCM) 10K type strain sequencing project: providing services to taxonomists for standard genome sequencing and annotation.</title>
        <authorList>
            <consortium name="The Broad Institute Genomics Platform"/>
            <consortium name="The Broad Institute Genome Sequencing Center for Infectious Disease"/>
            <person name="Wu L."/>
            <person name="Ma J."/>
        </authorList>
    </citation>
    <scope>NUCLEOTIDE SEQUENCE [LARGE SCALE GENOMIC DNA]</scope>
    <source>
        <strain evidence="4">JCM 16548</strain>
    </source>
</reference>
<feature type="transmembrane region" description="Helical" evidence="1">
    <location>
        <begin position="62"/>
        <end position="88"/>
    </location>
</feature>
<evidence type="ECO:0000259" key="2">
    <source>
        <dbReference type="Pfam" id="PF19803"/>
    </source>
</evidence>
<keyword evidence="1" id="KW-0472">Membrane</keyword>
<evidence type="ECO:0000313" key="3">
    <source>
        <dbReference type="EMBL" id="GAA3697503.1"/>
    </source>
</evidence>
<dbReference type="EMBL" id="BAAAYX010000003">
    <property type="protein sequence ID" value="GAA3697503.1"/>
    <property type="molecule type" value="Genomic_DNA"/>
</dbReference>
<evidence type="ECO:0000313" key="4">
    <source>
        <dbReference type="Proteomes" id="UP001500051"/>
    </source>
</evidence>
<sequence length="191" mass="19956">MSRHDARSTSLRRRPARTIPATVTALVLLALGVGLVWAAVERLARGSWPAFADQTAAWVAAWTWGSVVVLVVSLALAVIGLVLLIAAVKPGQPNALTLDEGSSDGAGVHTEVVMTRRSVAKLATARAGQVDGVDSVSTVVSARRITLTVKTPSQQSQAIEQQVRERVTGALQAAGLAPMPAVVVRARTQSL</sequence>
<accession>A0ABP7CZZ1</accession>
<keyword evidence="4" id="KW-1185">Reference proteome</keyword>
<dbReference type="RefSeq" id="WP_344811387.1">
    <property type="nucleotide sequence ID" value="NZ_BAAAYX010000003.1"/>
</dbReference>
<keyword evidence="1" id="KW-0812">Transmembrane</keyword>
<gene>
    <name evidence="3" type="ORF">GCM10022204_11910</name>
</gene>
<dbReference type="InterPro" id="IPR046253">
    <property type="entry name" value="DUF6286"/>
</dbReference>
<organism evidence="3 4">
    <name type="scientific">Microlunatus aurantiacus</name>
    <dbReference type="NCBI Taxonomy" id="446786"/>
    <lineage>
        <taxon>Bacteria</taxon>
        <taxon>Bacillati</taxon>
        <taxon>Actinomycetota</taxon>
        <taxon>Actinomycetes</taxon>
        <taxon>Propionibacteriales</taxon>
        <taxon>Propionibacteriaceae</taxon>
        <taxon>Microlunatus</taxon>
    </lineage>
</organism>
<keyword evidence="1" id="KW-1133">Transmembrane helix</keyword>
<dbReference type="Proteomes" id="UP001500051">
    <property type="component" value="Unassembled WGS sequence"/>
</dbReference>
<name>A0ABP7CZZ1_9ACTN</name>
<dbReference type="Pfam" id="PF19803">
    <property type="entry name" value="DUF6286"/>
    <property type="match status" value="1"/>
</dbReference>
<evidence type="ECO:0000256" key="1">
    <source>
        <dbReference type="SAM" id="Phobius"/>
    </source>
</evidence>
<protein>
    <recommendedName>
        <fullName evidence="2">DUF6286 domain-containing protein</fullName>
    </recommendedName>
</protein>
<feature type="domain" description="DUF6286" evidence="2">
    <location>
        <begin position="78"/>
        <end position="187"/>
    </location>
</feature>
<proteinExistence type="predicted"/>